<gene>
    <name evidence="1" type="ORF">SAMN03080606_01453</name>
</gene>
<organism evidence="1 2">
    <name type="scientific">Alkaliphilus peptidifermentans DSM 18978</name>
    <dbReference type="NCBI Taxonomy" id="1120976"/>
    <lineage>
        <taxon>Bacteria</taxon>
        <taxon>Bacillati</taxon>
        <taxon>Bacillota</taxon>
        <taxon>Clostridia</taxon>
        <taxon>Peptostreptococcales</taxon>
        <taxon>Natronincolaceae</taxon>
        <taxon>Alkaliphilus</taxon>
    </lineage>
</organism>
<evidence type="ECO:0000313" key="2">
    <source>
        <dbReference type="Proteomes" id="UP000198636"/>
    </source>
</evidence>
<dbReference type="Proteomes" id="UP000198636">
    <property type="component" value="Unassembled WGS sequence"/>
</dbReference>
<accession>A0A1G5FKU0</accession>
<protein>
    <submittedName>
        <fullName evidence="1">Uncharacterized protein</fullName>
    </submittedName>
</protein>
<evidence type="ECO:0000313" key="1">
    <source>
        <dbReference type="EMBL" id="SCY39869.1"/>
    </source>
</evidence>
<dbReference type="EMBL" id="FMUS01000007">
    <property type="protein sequence ID" value="SCY39869.1"/>
    <property type="molecule type" value="Genomic_DNA"/>
</dbReference>
<reference evidence="1 2" key="1">
    <citation type="submission" date="2016-10" db="EMBL/GenBank/DDBJ databases">
        <authorList>
            <person name="de Groot N.N."/>
        </authorList>
    </citation>
    <scope>NUCLEOTIDE SEQUENCE [LARGE SCALE GENOMIC DNA]</scope>
    <source>
        <strain evidence="1 2">DSM 18978</strain>
    </source>
</reference>
<dbReference type="OrthoDB" id="2383at2"/>
<keyword evidence="2" id="KW-1185">Reference proteome</keyword>
<proteinExistence type="predicted"/>
<name>A0A1G5FKU0_9FIRM</name>
<sequence>MLYLRMGPRFLFIRTEAIEKMKKFILSELNGKATTFHEGLNSATEDSTLCFLTDTKPVKTCIEDAKEIILVNEVASVCLSVIINSHINELVYRVDMGPASMVMRIAGDESKIIKKLQESYQGQLVNWIEGIRKGEKGDTLLALTDKPINGPLSEMDFIQPTLLLPFNASYIQKRLRVEGLRFITQSLESGEWYELRINIYDSYGKYEKHYDRLIYILSRLEMGMILGETWTRDHALILYSVLAFQVRLFTFFTPTEIKKLLMALEYTMEGERLVDFDLYYRNKKISWVDIEKVKGKRSKIDESRKYRQQLYEKLTEEDILQLTEMENSNTR</sequence>
<dbReference type="AlphaFoldDB" id="A0A1G5FKU0"/>
<dbReference type="RefSeq" id="WP_091541687.1">
    <property type="nucleotide sequence ID" value="NZ_FMUS01000007.1"/>
</dbReference>
<dbReference type="STRING" id="1120976.SAMN03080606_01453"/>